<keyword evidence="1" id="KW-1133">Transmembrane helix</keyword>
<gene>
    <name evidence="2" type="ORF">TRIP_B200538</name>
</gene>
<keyword evidence="1" id="KW-0812">Transmembrane</keyword>
<proteinExistence type="predicted"/>
<keyword evidence="1" id="KW-0472">Membrane</keyword>
<feature type="transmembrane region" description="Helical" evidence="1">
    <location>
        <begin position="6"/>
        <end position="28"/>
    </location>
</feature>
<organism evidence="2">
    <name type="scientific">Uncultured Desulfatiglans sp</name>
    <dbReference type="NCBI Taxonomy" id="1748965"/>
    <lineage>
        <taxon>Bacteria</taxon>
        <taxon>Pseudomonadati</taxon>
        <taxon>Thermodesulfobacteriota</taxon>
        <taxon>Desulfobacteria</taxon>
        <taxon>Desulfatiglandales</taxon>
        <taxon>Desulfatiglandaceae</taxon>
        <taxon>Desulfatiglans</taxon>
        <taxon>environmental samples</taxon>
    </lineage>
</organism>
<accession>A0A653A392</accession>
<protein>
    <submittedName>
        <fullName evidence="2">Uncharacterized protein</fullName>
    </submittedName>
</protein>
<dbReference type="EMBL" id="UPXX01000013">
    <property type="protein sequence ID" value="VBB42398.1"/>
    <property type="molecule type" value="Genomic_DNA"/>
</dbReference>
<name>A0A653A392_UNCDX</name>
<dbReference type="AlphaFoldDB" id="A0A653A392"/>
<evidence type="ECO:0000313" key="2">
    <source>
        <dbReference type="EMBL" id="VBB42398.1"/>
    </source>
</evidence>
<reference evidence="2" key="1">
    <citation type="submission" date="2018-07" db="EMBL/GenBank/DDBJ databases">
        <authorList>
            <consortium name="Genoscope - CEA"/>
            <person name="William W."/>
        </authorList>
    </citation>
    <scope>NUCLEOTIDE SEQUENCE</scope>
    <source>
        <strain evidence="2">IK1</strain>
    </source>
</reference>
<evidence type="ECO:0000256" key="1">
    <source>
        <dbReference type="SAM" id="Phobius"/>
    </source>
</evidence>
<sequence length="39" mass="4272">MSYLDFNIIAIISATGILVSLLLLLLVVRLKSPDLIMAK</sequence>